<dbReference type="PANTHER" id="PTHR30015">
    <property type="entry name" value="MRR RESTRICTION SYSTEM PROTEIN"/>
    <property type="match status" value="1"/>
</dbReference>
<evidence type="ECO:0000259" key="3">
    <source>
        <dbReference type="Pfam" id="PF04471"/>
    </source>
</evidence>
<organism evidence="4 5">
    <name type="scientific">Bacillus cereus VD133</name>
    <dbReference type="NCBI Taxonomy" id="1053233"/>
    <lineage>
        <taxon>Bacteria</taxon>
        <taxon>Bacillati</taxon>
        <taxon>Bacillota</taxon>
        <taxon>Bacilli</taxon>
        <taxon>Bacillales</taxon>
        <taxon>Bacillaceae</taxon>
        <taxon>Bacillus</taxon>
        <taxon>Bacillus cereus group</taxon>
    </lineage>
</organism>
<keyword evidence="1" id="KW-1133">Transmembrane helix</keyword>
<dbReference type="GO" id="GO:0003677">
    <property type="term" value="F:DNA binding"/>
    <property type="evidence" value="ECO:0007669"/>
    <property type="project" value="InterPro"/>
</dbReference>
<dbReference type="SUPFAM" id="SSF57783">
    <property type="entry name" value="Zinc beta-ribbon"/>
    <property type="match status" value="1"/>
</dbReference>
<dbReference type="GO" id="GO:0015666">
    <property type="term" value="F:restriction endodeoxyribonuclease activity"/>
    <property type="evidence" value="ECO:0007669"/>
    <property type="project" value="TreeGrafter"/>
</dbReference>
<feature type="transmembrane region" description="Helical" evidence="1">
    <location>
        <begin position="12"/>
        <end position="32"/>
    </location>
</feature>
<dbReference type="Gene3D" id="3.40.1350.10">
    <property type="match status" value="1"/>
</dbReference>
<dbReference type="GO" id="GO:0006265">
    <property type="term" value="P:DNA topological change"/>
    <property type="evidence" value="ECO:0007669"/>
    <property type="project" value="InterPro"/>
</dbReference>
<evidence type="ECO:0000256" key="1">
    <source>
        <dbReference type="SAM" id="Phobius"/>
    </source>
</evidence>
<name>A0A9W5UZ19_BACCE</name>
<dbReference type="EMBL" id="AHFB01000176">
    <property type="protein sequence ID" value="EOO24307.1"/>
    <property type="molecule type" value="Genomic_DNA"/>
</dbReference>
<feature type="domain" description="Restriction endonuclease type IV Mrr" evidence="3">
    <location>
        <begin position="59"/>
        <end position="170"/>
    </location>
</feature>
<keyword evidence="1" id="KW-0472">Membrane</keyword>
<dbReference type="InterPro" id="IPR011856">
    <property type="entry name" value="tRNA_endonuc-like_dom_sf"/>
</dbReference>
<dbReference type="Proteomes" id="UP000014018">
    <property type="component" value="Unassembled WGS sequence"/>
</dbReference>
<accession>A0A9W5UZ19</accession>
<evidence type="ECO:0000259" key="2">
    <source>
        <dbReference type="Pfam" id="PF01396"/>
    </source>
</evidence>
<evidence type="ECO:0000313" key="5">
    <source>
        <dbReference type="Proteomes" id="UP000014018"/>
    </source>
</evidence>
<dbReference type="GO" id="GO:0005694">
    <property type="term" value="C:chromosome"/>
    <property type="evidence" value="ECO:0007669"/>
    <property type="project" value="InterPro"/>
</dbReference>
<dbReference type="GO" id="GO:0009307">
    <property type="term" value="P:DNA restriction-modification system"/>
    <property type="evidence" value="ECO:0007669"/>
    <property type="project" value="InterPro"/>
</dbReference>
<dbReference type="SUPFAM" id="SSF52980">
    <property type="entry name" value="Restriction endonuclease-like"/>
    <property type="match status" value="1"/>
</dbReference>
<dbReference type="InterPro" id="IPR052906">
    <property type="entry name" value="Type_IV_Methyl-Rstrct_Enzyme"/>
</dbReference>
<dbReference type="Gene3D" id="3.30.65.10">
    <property type="entry name" value="Bacterial Topoisomerase I, domain 1"/>
    <property type="match status" value="1"/>
</dbReference>
<reference evidence="4 5" key="1">
    <citation type="submission" date="2012-12" db="EMBL/GenBank/DDBJ databases">
        <title>The Genome Sequence of Bacillus cereus VD133.</title>
        <authorList>
            <consortium name="The Broad Institute Genome Sequencing Platform"/>
            <consortium name="The Broad Institute Genome Sequencing Center for Infectious Disease"/>
            <person name="Feldgarden M."/>
            <person name="Van der Auwera G.A."/>
            <person name="Mahillon J."/>
            <person name="Duprez V."/>
            <person name="Timmery S."/>
            <person name="Mattelet C."/>
            <person name="Dierick K."/>
            <person name="Sun M."/>
            <person name="Yu Z."/>
            <person name="Zhu L."/>
            <person name="Hu X."/>
            <person name="Shank E.B."/>
            <person name="Swiecicka I."/>
            <person name="Hansen B.M."/>
            <person name="Andrup L."/>
            <person name="Walker B."/>
            <person name="Young S.K."/>
            <person name="Zeng Q."/>
            <person name="Gargeya S."/>
            <person name="Fitzgerald M."/>
            <person name="Haas B."/>
            <person name="Abouelleil A."/>
            <person name="Alvarado L."/>
            <person name="Arachchi H.M."/>
            <person name="Berlin A.M."/>
            <person name="Chapman S.B."/>
            <person name="Dewar J."/>
            <person name="Goldberg J."/>
            <person name="Griggs A."/>
            <person name="Gujja S."/>
            <person name="Hansen M."/>
            <person name="Howarth C."/>
            <person name="Imamovic A."/>
            <person name="Larimer J."/>
            <person name="McCowan C."/>
            <person name="Murphy C."/>
            <person name="Neiman D."/>
            <person name="Pearson M."/>
            <person name="Priest M."/>
            <person name="Roberts A."/>
            <person name="Saif S."/>
            <person name="Shea T."/>
            <person name="Sisk P."/>
            <person name="Sykes S."/>
            <person name="Wortman J."/>
            <person name="Nusbaum C."/>
            <person name="Birren B."/>
        </authorList>
    </citation>
    <scope>NUCLEOTIDE SEQUENCE [LARGE SCALE GENOMIC DNA]</scope>
    <source>
        <strain evidence="4 5">VD133</strain>
    </source>
</reference>
<dbReference type="GO" id="GO:0003916">
    <property type="term" value="F:DNA topoisomerase activity"/>
    <property type="evidence" value="ECO:0007669"/>
    <property type="project" value="InterPro"/>
</dbReference>
<evidence type="ECO:0008006" key="6">
    <source>
        <dbReference type="Google" id="ProtNLM"/>
    </source>
</evidence>
<dbReference type="Pfam" id="PF04471">
    <property type="entry name" value="Mrr_cat"/>
    <property type="match status" value="1"/>
</dbReference>
<dbReference type="InterPro" id="IPR007560">
    <property type="entry name" value="Restrct_endonuc_IV_Mrr"/>
</dbReference>
<dbReference type="AlphaFoldDB" id="A0A9W5UZ19"/>
<protein>
    <recommendedName>
        <fullName evidence="6">Restriction endonuclease</fullName>
    </recommendedName>
</protein>
<dbReference type="InterPro" id="IPR013498">
    <property type="entry name" value="Topo_IA_Znf"/>
</dbReference>
<feature type="domain" description="DNA topoisomerase type IA zn finger" evidence="2">
    <location>
        <begin position="191"/>
        <end position="228"/>
    </location>
</feature>
<proteinExistence type="predicted"/>
<comment type="caution">
    <text evidence="4">The sequence shown here is derived from an EMBL/GenBank/DDBJ whole genome shotgun (WGS) entry which is preliminary data.</text>
</comment>
<sequence length="229" mass="26500">MSNLAVGQLIPVVPVSSIIQAIMYVFIFYVLFRIFMFAHRTIQELRVLKRMAHSDIGFIDKMDGFQFEVYLKALFRELGYHRPEVTKRSCDYGVDVVLKGRNRIVIQAKRYGIKNRVGIRAVQEVYAGKAYYKADEAWIVTNSVFTKQAEELAKACRVKLIDRLELQNLIHKVNPEQKAEDVYQQIDPAERKCPVCKNQLVIRSSKKNDNKFFGCSQFPSCTHTEAINR</sequence>
<gene>
    <name evidence="4" type="ORF">IIU_06778</name>
</gene>
<evidence type="ECO:0000313" key="4">
    <source>
        <dbReference type="EMBL" id="EOO24307.1"/>
    </source>
</evidence>
<dbReference type="InterPro" id="IPR011335">
    <property type="entry name" value="Restrct_endonuc-II-like"/>
</dbReference>
<dbReference type="Pfam" id="PF01396">
    <property type="entry name" value="Zn_ribbon_Top1"/>
    <property type="match status" value="1"/>
</dbReference>
<dbReference type="PANTHER" id="PTHR30015:SF6">
    <property type="entry name" value="SLL1429 PROTEIN"/>
    <property type="match status" value="1"/>
</dbReference>
<dbReference type="REBASE" id="75353">
    <property type="entry name" value="BceVD133MrrP"/>
</dbReference>
<keyword evidence="1" id="KW-0812">Transmembrane</keyword>